<evidence type="ECO:0000256" key="9">
    <source>
        <dbReference type="ARBA" id="ARBA00025246"/>
    </source>
</evidence>
<comment type="subunit">
    <text evidence="4">Homodimer.</text>
</comment>
<dbReference type="NCBIfam" id="TIGR00443">
    <property type="entry name" value="hisZ_biosyn_reg"/>
    <property type="match status" value="1"/>
</dbReference>
<organism evidence="13 14">
    <name type="scientific">Geoalkalibacter subterraneus</name>
    <dbReference type="NCBI Taxonomy" id="483547"/>
    <lineage>
        <taxon>Bacteria</taxon>
        <taxon>Pseudomonadati</taxon>
        <taxon>Thermodesulfobacteriota</taxon>
        <taxon>Desulfuromonadia</taxon>
        <taxon>Desulfuromonadales</taxon>
        <taxon>Geoalkalibacteraceae</taxon>
        <taxon>Geoalkalibacter</taxon>
    </lineage>
</organism>
<keyword evidence="6 10" id="KW-0963">Cytoplasm</keyword>
<keyword evidence="8 10" id="KW-0368">Histidine biosynthesis</keyword>
<dbReference type="HOGENOM" id="CLU_025113_0_2_7"/>
<comment type="function">
    <text evidence="9 10">Required for the first step of histidine biosynthesis. May allow the feedback regulation of ATP phosphoribosyltransferase activity by histidine.</text>
</comment>
<reference evidence="13 14" key="1">
    <citation type="journal article" date="2015" name="Genome Announc.">
        <title>Genomes of Geoalkalibacter ferrihydriticus Z-0531T and Geoalkalibacter subterraneus Red1T, Two Haloalkaliphilic Metal-Reducing Deltaproteobacteria.</title>
        <authorList>
            <person name="Badalamenti J.P."/>
            <person name="Krajmalnik-Brown R."/>
            <person name="Torres C.I."/>
            <person name="Bond D.R."/>
        </authorList>
    </citation>
    <scope>NUCLEOTIDE SEQUENCE [LARGE SCALE GENOMIC DNA]</scope>
    <source>
        <strain evidence="13 14">Red1</strain>
    </source>
</reference>
<dbReference type="STRING" id="483547.GSUB_13895"/>
<dbReference type="UniPathway" id="UPA00031">
    <property type="reaction ID" value="UER00006"/>
</dbReference>
<keyword evidence="13" id="KW-0808">Transferase</keyword>
<feature type="binding site" evidence="11">
    <location>
        <position position="130"/>
    </location>
    <ligand>
        <name>L-histidine</name>
        <dbReference type="ChEBI" id="CHEBI:57595"/>
    </ligand>
</feature>
<evidence type="ECO:0000256" key="4">
    <source>
        <dbReference type="ARBA" id="ARBA00011738"/>
    </source>
</evidence>
<dbReference type="SUPFAM" id="SSF52954">
    <property type="entry name" value="Class II aaRS ABD-related"/>
    <property type="match status" value="1"/>
</dbReference>
<evidence type="ECO:0000256" key="5">
    <source>
        <dbReference type="ARBA" id="ARBA00020397"/>
    </source>
</evidence>
<dbReference type="PROSITE" id="PS50862">
    <property type="entry name" value="AA_TRNA_LIGASE_II"/>
    <property type="match status" value="1"/>
</dbReference>
<dbReference type="GO" id="GO:0005737">
    <property type="term" value="C:cytoplasm"/>
    <property type="evidence" value="ECO:0007669"/>
    <property type="project" value="UniProtKB-SubCell"/>
</dbReference>
<dbReference type="GO" id="GO:0016757">
    <property type="term" value="F:glycosyltransferase activity"/>
    <property type="evidence" value="ECO:0007669"/>
    <property type="project" value="UniProtKB-KW"/>
</dbReference>
<gene>
    <name evidence="10" type="primary">hisZ</name>
    <name evidence="13" type="ORF">GSUB_13895</name>
</gene>
<dbReference type="PIRSF" id="PIRSF001549">
    <property type="entry name" value="His-tRNA_synth"/>
    <property type="match status" value="1"/>
</dbReference>
<dbReference type="InterPro" id="IPR004517">
    <property type="entry name" value="HisZ"/>
</dbReference>
<dbReference type="PANTHER" id="PTHR43707">
    <property type="entry name" value="HISTIDYL-TRNA SYNTHETASE"/>
    <property type="match status" value="1"/>
</dbReference>
<feature type="binding site" evidence="11">
    <location>
        <position position="134"/>
    </location>
    <ligand>
        <name>L-histidine</name>
        <dbReference type="ChEBI" id="CHEBI:57595"/>
    </ligand>
</feature>
<dbReference type="GO" id="GO:0004821">
    <property type="term" value="F:histidine-tRNA ligase activity"/>
    <property type="evidence" value="ECO:0007669"/>
    <property type="project" value="TreeGrafter"/>
</dbReference>
<dbReference type="InterPro" id="IPR045864">
    <property type="entry name" value="aa-tRNA-synth_II/BPL/LPL"/>
</dbReference>
<feature type="binding site" evidence="11">
    <location>
        <position position="275"/>
    </location>
    <ligand>
        <name>L-histidine</name>
        <dbReference type="ChEBI" id="CHEBI:57595"/>
    </ligand>
</feature>
<proteinExistence type="inferred from homology"/>
<dbReference type="GO" id="GO:0006427">
    <property type="term" value="P:histidyl-tRNA aminoacylation"/>
    <property type="evidence" value="ECO:0007669"/>
    <property type="project" value="TreeGrafter"/>
</dbReference>
<dbReference type="RefSeq" id="WP_040201343.1">
    <property type="nucleotide sequence ID" value="NZ_CP010311.1"/>
</dbReference>
<comment type="similarity">
    <text evidence="3 10">Belongs to the class-II aminoacyl-tRNA synthetase family. HisZ subfamily.</text>
</comment>
<evidence type="ECO:0000256" key="11">
    <source>
        <dbReference type="PIRSR" id="PIRSR001549-1"/>
    </source>
</evidence>
<dbReference type="Proteomes" id="UP000035036">
    <property type="component" value="Chromosome"/>
</dbReference>
<dbReference type="InterPro" id="IPR004516">
    <property type="entry name" value="HisRS/HisZ"/>
</dbReference>
<comment type="subunit">
    <text evidence="10">Heteromultimer composed of HisG and HisZ subunits.</text>
</comment>
<comment type="subcellular location">
    <subcellularLocation>
        <location evidence="1 10">Cytoplasm</location>
    </subcellularLocation>
</comment>
<dbReference type="SUPFAM" id="SSF55681">
    <property type="entry name" value="Class II aaRS and biotin synthetases"/>
    <property type="match status" value="1"/>
</dbReference>
<evidence type="ECO:0000256" key="7">
    <source>
        <dbReference type="ARBA" id="ARBA00022605"/>
    </source>
</evidence>
<feature type="binding site" evidence="11">
    <location>
        <begin position="86"/>
        <end position="88"/>
    </location>
    <ligand>
        <name>L-histidine</name>
        <dbReference type="ChEBI" id="CHEBI:57595"/>
    </ligand>
</feature>
<keyword evidence="14" id="KW-1185">Reference proteome</keyword>
<feature type="binding site" evidence="11">
    <location>
        <position position="116"/>
    </location>
    <ligand>
        <name>L-histidine</name>
        <dbReference type="ChEBI" id="CHEBI:57595"/>
    </ligand>
</feature>
<evidence type="ECO:0000256" key="1">
    <source>
        <dbReference type="ARBA" id="ARBA00004496"/>
    </source>
</evidence>
<evidence type="ECO:0000256" key="3">
    <source>
        <dbReference type="ARBA" id="ARBA00005539"/>
    </source>
</evidence>
<evidence type="ECO:0000256" key="6">
    <source>
        <dbReference type="ARBA" id="ARBA00022490"/>
    </source>
</evidence>
<dbReference type="OrthoDB" id="9800814at2"/>
<accession>A0A0B5FTD7</accession>
<dbReference type="InterPro" id="IPR036621">
    <property type="entry name" value="Anticodon-bd_dom_sf"/>
</dbReference>
<evidence type="ECO:0000256" key="10">
    <source>
        <dbReference type="HAMAP-Rule" id="MF_00125"/>
    </source>
</evidence>
<sequence>MKLPTVAPETMLPKGVKDFLPAKAAKIEFLTQTLKDVFARWGFRPVITPSLEFLSVLEKALGADLREKTFRFEDRQGDQMLAIPPDMTPQVARIVATRMREMPLPLRLSYSGRVLRHAEQQAGKDREILQAGVELVGLDSPEADAEMIAMAVEGLQAVGAKEFTVDIGQVEFFRGVMDNLALEGPLSREVATAIAHKDNSGLRALLFDADISDAAREEVLALPRLFGGRDVLEKAASVVRNERSRRALDNLSRVLDFLDVYGVQDHVTLDLGEIRGHEYHTGITFQGFLPGLGRAVCNGGRYDNLTAHYGYPAPATGFSFNLLNLLFALDGTLAPRSAGAIDVLIVQSGADKMVAQRLARALRQAGFAAARDMYPRNLEESLQYAGKMNYRYVMTLGPAGEGVTVIGVTDGTTRKVGLDALLAGDFSSLTA</sequence>
<dbReference type="InterPro" id="IPR006195">
    <property type="entry name" value="aa-tRNA-synth_II"/>
</dbReference>
<keyword evidence="13" id="KW-0328">Glycosyltransferase</keyword>
<dbReference type="Gene3D" id="3.40.50.800">
    <property type="entry name" value="Anticodon-binding domain"/>
    <property type="match status" value="1"/>
</dbReference>
<dbReference type="AlphaFoldDB" id="A0A0B5FTD7"/>
<evidence type="ECO:0000313" key="13">
    <source>
        <dbReference type="EMBL" id="AJF07435.1"/>
    </source>
</evidence>
<evidence type="ECO:0000256" key="8">
    <source>
        <dbReference type="ARBA" id="ARBA00023102"/>
    </source>
</evidence>
<dbReference type="CDD" id="cd00773">
    <property type="entry name" value="HisRS-like_core"/>
    <property type="match status" value="1"/>
</dbReference>
<dbReference type="HAMAP" id="MF_00125">
    <property type="entry name" value="HisZ"/>
    <property type="match status" value="1"/>
</dbReference>
<dbReference type="EMBL" id="CP010311">
    <property type="protein sequence ID" value="AJF07435.1"/>
    <property type="molecule type" value="Genomic_DNA"/>
</dbReference>
<dbReference type="InterPro" id="IPR041715">
    <property type="entry name" value="HisRS-like_core"/>
</dbReference>
<evidence type="ECO:0000313" key="14">
    <source>
        <dbReference type="Proteomes" id="UP000035036"/>
    </source>
</evidence>
<dbReference type="KEGG" id="gsb:GSUB_13895"/>
<evidence type="ECO:0000256" key="2">
    <source>
        <dbReference type="ARBA" id="ARBA00004667"/>
    </source>
</evidence>
<comment type="miscellaneous">
    <text evidence="10">This function is generally fulfilled by the C-terminal part of HisG, which is missing in some bacteria such as this one.</text>
</comment>
<dbReference type="Pfam" id="PF13393">
    <property type="entry name" value="tRNA-synt_His"/>
    <property type="match status" value="1"/>
</dbReference>
<comment type="pathway">
    <text evidence="2 10">Amino-acid biosynthesis; L-histidine biosynthesis; L-histidine from 5-phospho-alpha-D-ribose 1-diphosphate: step 1/9.</text>
</comment>
<dbReference type="PANTHER" id="PTHR43707:SF6">
    <property type="entry name" value="ATP PHOSPHORIBOSYLTRANSFERASE REGULATORY SUBUNIT"/>
    <property type="match status" value="1"/>
</dbReference>
<evidence type="ECO:0000259" key="12">
    <source>
        <dbReference type="PROSITE" id="PS50862"/>
    </source>
</evidence>
<dbReference type="GO" id="GO:0000105">
    <property type="term" value="P:L-histidine biosynthetic process"/>
    <property type="evidence" value="ECO:0007669"/>
    <property type="project" value="UniProtKB-UniRule"/>
</dbReference>
<feature type="domain" description="Aminoacyl-transfer RNA synthetases class-II family profile" evidence="12">
    <location>
        <begin position="30"/>
        <end position="375"/>
    </location>
</feature>
<name>A0A0B5FTD7_9BACT</name>
<keyword evidence="7 10" id="KW-0028">Amino-acid biosynthesis</keyword>
<dbReference type="Gene3D" id="3.30.930.10">
    <property type="entry name" value="Bira Bifunctional Protein, Domain 2"/>
    <property type="match status" value="1"/>
</dbReference>
<protein>
    <recommendedName>
        <fullName evidence="5 10">ATP phosphoribosyltransferase regulatory subunit</fullName>
    </recommendedName>
</protein>